<evidence type="ECO:0000313" key="1">
    <source>
        <dbReference type="EMBL" id="GAA3952022.1"/>
    </source>
</evidence>
<dbReference type="InterPro" id="IPR002347">
    <property type="entry name" value="SDR_fam"/>
</dbReference>
<sequence length="264" mass="28645">MSYSSDSDLHLPPLSWTDGPINVVLTGSTGGIGSAMLRTLLTAPDEVIARIFTIDRSLARADTTVNDERLLRLEADFTEQTSFAQVAERMSGQVSQVHLVINCIGLLHAEDIKPEKSLRQVALPQLHALFAANAYPVLMLAQALEGLLKHKGSSAFVSLSARVGSLTDNRTGGWYGYRASKAAHNMFLKTLSLEWRVKLPHCICVALHPGTVKTGLSKPFVTAGYRKTLHSPEAAAGNLLARIGELTLDDSGSFIAWDGERLPW</sequence>
<protein>
    <submittedName>
        <fullName evidence="1">SDR family oxidoreductase</fullName>
    </submittedName>
</protein>
<dbReference type="PANTHER" id="PTHR43544">
    <property type="entry name" value="SHORT-CHAIN DEHYDROGENASE/REDUCTASE"/>
    <property type="match status" value="1"/>
</dbReference>
<dbReference type="InterPro" id="IPR051468">
    <property type="entry name" value="Fungal_SecMetab_SDRs"/>
</dbReference>
<accession>A0ABP7NS73</accession>
<comment type="caution">
    <text evidence="1">The sequence shown here is derived from an EMBL/GenBank/DDBJ whole genome shotgun (WGS) entry which is preliminary data.</text>
</comment>
<dbReference type="PANTHER" id="PTHR43544:SF12">
    <property type="entry name" value="NAD(P)-BINDING ROSSMANN-FOLD SUPERFAMILY PROTEIN"/>
    <property type="match status" value="1"/>
</dbReference>
<keyword evidence="2" id="KW-1185">Reference proteome</keyword>
<dbReference type="EMBL" id="BAABBO010000001">
    <property type="protein sequence ID" value="GAA3952022.1"/>
    <property type="molecule type" value="Genomic_DNA"/>
</dbReference>
<reference evidence="2" key="1">
    <citation type="journal article" date="2019" name="Int. J. Syst. Evol. Microbiol.">
        <title>The Global Catalogue of Microorganisms (GCM) 10K type strain sequencing project: providing services to taxonomists for standard genome sequencing and annotation.</title>
        <authorList>
            <consortium name="The Broad Institute Genomics Platform"/>
            <consortium name="The Broad Institute Genome Sequencing Center for Infectious Disease"/>
            <person name="Wu L."/>
            <person name="Ma J."/>
        </authorList>
    </citation>
    <scope>NUCLEOTIDE SEQUENCE [LARGE SCALE GENOMIC DNA]</scope>
    <source>
        <strain evidence="2">JCM 17555</strain>
    </source>
</reference>
<dbReference type="RefSeq" id="WP_344803658.1">
    <property type="nucleotide sequence ID" value="NZ_BAABBO010000001.1"/>
</dbReference>
<name>A0ABP7NS73_9GAMM</name>
<dbReference type="Proteomes" id="UP001501337">
    <property type="component" value="Unassembled WGS sequence"/>
</dbReference>
<proteinExistence type="predicted"/>
<dbReference type="SUPFAM" id="SSF51735">
    <property type="entry name" value="NAD(P)-binding Rossmann-fold domains"/>
    <property type="match status" value="1"/>
</dbReference>
<dbReference type="Pfam" id="PF00106">
    <property type="entry name" value="adh_short"/>
    <property type="match status" value="1"/>
</dbReference>
<dbReference type="Gene3D" id="3.40.50.720">
    <property type="entry name" value="NAD(P)-binding Rossmann-like Domain"/>
    <property type="match status" value="1"/>
</dbReference>
<organism evidence="1 2">
    <name type="scientific">Allohahella marinimesophila</name>
    <dbReference type="NCBI Taxonomy" id="1054972"/>
    <lineage>
        <taxon>Bacteria</taxon>
        <taxon>Pseudomonadati</taxon>
        <taxon>Pseudomonadota</taxon>
        <taxon>Gammaproteobacteria</taxon>
        <taxon>Oceanospirillales</taxon>
        <taxon>Hahellaceae</taxon>
        <taxon>Allohahella</taxon>
    </lineage>
</organism>
<gene>
    <name evidence="1" type="ORF">GCM10022278_08840</name>
</gene>
<evidence type="ECO:0000313" key="2">
    <source>
        <dbReference type="Proteomes" id="UP001501337"/>
    </source>
</evidence>
<dbReference type="PRINTS" id="PR00081">
    <property type="entry name" value="GDHRDH"/>
</dbReference>
<dbReference type="InterPro" id="IPR036291">
    <property type="entry name" value="NAD(P)-bd_dom_sf"/>
</dbReference>